<dbReference type="CTD" id="24592849"/>
<dbReference type="SUPFAM" id="SSF68906">
    <property type="entry name" value="SAP domain"/>
    <property type="match status" value="1"/>
</dbReference>
<feature type="region of interest" description="Disordered" evidence="5">
    <location>
        <begin position="81"/>
        <end position="173"/>
    </location>
</feature>
<dbReference type="AlphaFoldDB" id="A0A6A5DKH3"/>
<dbReference type="GO" id="GO:0051301">
    <property type="term" value="P:cell division"/>
    <property type="evidence" value="ECO:0007669"/>
    <property type="project" value="UniProtKB-KW"/>
</dbReference>
<keyword evidence="2" id="KW-0963">Cytoplasm</keyword>
<evidence type="ECO:0000256" key="2">
    <source>
        <dbReference type="ARBA" id="ARBA00022490"/>
    </source>
</evidence>
<dbReference type="PANTHER" id="PTHR14304:SF11">
    <property type="entry name" value="SAP DOMAIN-CONTAINING PROTEIN"/>
    <property type="match status" value="1"/>
</dbReference>
<dbReference type="Pfam" id="PF02037">
    <property type="entry name" value="SAP"/>
    <property type="match status" value="1"/>
</dbReference>
<dbReference type="EMBL" id="AMPZ03000002">
    <property type="protein sequence ID" value="KAH9591205.1"/>
    <property type="molecule type" value="Genomic_DNA"/>
</dbReference>
<sequence length="1142" mass="129209">MFAATTPGSIMTAESSSHQLVGYVTKMYPTFGYINNEIFFQRKCVIGPMVEVGDNVAASAVYQPHMPIKWSAEKVWRVEERRGKSRDKAEESSYWKSQSPRKHSPRDNYTKPASRERDVHPSSGDQRRVDKKRSHGLNRDDHSIKKSPNRDRRRTPVDSVSTRHSSPTTDLYCRTPINPKRMLNVKEYLFSDLQRRFPNVLPPVDLYRVRCNWQESFPLLRPFQPQYLTTFQIIKEPEDACDDVHHSYNNDSGFAAYVLLLSLPAMAELMEKIVVRAESPSRVRGSLRKYIKILAAGKVDERLKAIGGSWSRDLDGPDPATNPQTLVNTAIRNCKQLIGLDLSYCTQWHRFLEFRYSRTEGSTAQPTSVLFPGSQLWGRPVTESPESDMIPPSKPFHQIVVYFIPNVWSLMPTDEEWSTVKLAYENILASKEPNVFPMTPSNLKKFSGLESAFKGTGDGKFNVAIELDSNSLKSPTQDNAYEDSNVSKMDEGNKSTLQAPVEFHRSTPYLAGQETVPKIAIISETEDGSESVDLAAQGNPNQEGTDKCQKKLHTELNLASMKVSELREQLKARNLPTEGVRAQLLTRLKTAIQEEEEKESAKKAEKEKMEQEKTLQSVTIDKSPQVSEEQIKPSNTESGSKPWTDAPKLTLRDLPSIIILRKKTVDFTVQSVGLDVVMDSKSDFMDCRSYEFMFCIHTIFDMLRRDSVFTLFRALVTAADRGICAKPRKRSEPDYVAKRARLERNERTSLAKDEEFKETPLYTTDLPLLFACTVLDTSYKSYFLSSEVEDFILSLGLPISRYQLRSLIYKVLDHGRFHYRSLTDSEEPLSLANKSSVIFSDIDDDEYLLELVRGGDAILDDQIDAQPSGSIVVLQKSGESFNSQAIHPEEYLGHIRTSEREHSKLMTQIRLQEQEIARLRESVADFSELKDKLSRTSSSMEDYRRRYRDERDKVDSLARVLEQQASVLDACRSALRQASSRFYIRHSVNESSKQLKRSLSPCSVSSNKESVKSTKKLNTSDSFKNDLSLSDSLNEGNVPKVAEIDSATVKNVCEQTTMVSNVSSDVSEYIMNGLKTEEALVPCNANENASTAVDQKCSIVPTGTEPQITLRVWFYSCSQIKFDSIASLSSEFTNSCEITGDN</sequence>
<dbReference type="Proteomes" id="UP000471633">
    <property type="component" value="Unassembled WGS sequence"/>
</dbReference>
<dbReference type="SMART" id="SM01122">
    <property type="entry name" value="DBC1"/>
    <property type="match status" value="1"/>
</dbReference>
<feature type="compositionally biased region" description="Polar residues" evidence="5">
    <location>
        <begin position="614"/>
        <end position="641"/>
    </location>
</feature>
<reference evidence="6" key="3">
    <citation type="submission" date="2021-06" db="EMBL/GenBank/DDBJ databases">
        <title>Chromosome-level genome assembly for S. haematobium.</title>
        <authorList>
            <person name="Stroehlein A.J."/>
        </authorList>
    </citation>
    <scope>NUCLEOTIDE SEQUENCE</scope>
</reference>
<dbReference type="InterPro" id="IPR025224">
    <property type="entry name" value="CCAR1/CCAR2"/>
</dbReference>
<feature type="compositionally biased region" description="Basic and acidic residues" evidence="5">
    <location>
        <begin position="137"/>
        <end position="156"/>
    </location>
</feature>
<accession>A0A6A5DKH3</accession>
<feature type="compositionally biased region" description="Basic and acidic residues" evidence="5">
    <location>
        <begin position="105"/>
        <end position="128"/>
    </location>
</feature>
<evidence type="ECO:0000256" key="3">
    <source>
        <dbReference type="ARBA" id="ARBA00022553"/>
    </source>
</evidence>
<dbReference type="GeneID" id="24592849"/>
<evidence type="ECO:0000313" key="7">
    <source>
        <dbReference type="Proteomes" id="UP000471633"/>
    </source>
</evidence>
<dbReference type="RefSeq" id="XP_035588793.1">
    <property type="nucleotide sequence ID" value="XM_035733129.2"/>
</dbReference>
<feature type="region of interest" description="Disordered" evidence="5">
    <location>
        <begin position="472"/>
        <end position="493"/>
    </location>
</feature>
<feature type="region of interest" description="Disordered" evidence="5">
    <location>
        <begin position="593"/>
        <end position="646"/>
    </location>
</feature>
<organism evidence="6 7">
    <name type="scientific">Schistosoma haematobium</name>
    <name type="common">Blood fluke</name>
    <dbReference type="NCBI Taxonomy" id="6185"/>
    <lineage>
        <taxon>Eukaryota</taxon>
        <taxon>Metazoa</taxon>
        <taxon>Spiralia</taxon>
        <taxon>Lophotrochozoa</taxon>
        <taxon>Platyhelminthes</taxon>
        <taxon>Trematoda</taxon>
        <taxon>Digenea</taxon>
        <taxon>Strigeidida</taxon>
        <taxon>Schistosomatoidea</taxon>
        <taxon>Schistosomatidae</taxon>
        <taxon>Schistosoma</taxon>
    </lineage>
</organism>
<keyword evidence="7" id="KW-1185">Reference proteome</keyword>
<gene>
    <name evidence="6" type="primary">CCAR1_3</name>
    <name evidence="6" type="ORF">MS3_00003578</name>
</gene>
<keyword evidence="6" id="KW-0132">Cell division</keyword>
<name>A0A6A5DKH3_SCHHA</name>
<keyword evidence="4" id="KW-0175">Coiled coil</keyword>
<dbReference type="PANTHER" id="PTHR14304">
    <property type="entry name" value="CELL DIVISION CYCLE AND APOPTOSIS REGULATOR PROTEIN"/>
    <property type="match status" value="1"/>
</dbReference>
<dbReference type="GO" id="GO:0006355">
    <property type="term" value="P:regulation of DNA-templated transcription"/>
    <property type="evidence" value="ECO:0007669"/>
    <property type="project" value="InterPro"/>
</dbReference>
<reference evidence="6" key="4">
    <citation type="journal article" date="2022" name="PLoS Pathog.">
        <title>Chromosome-level genome of Schistosoma haematobium underpins genome-wide explorations of molecular variation.</title>
        <authorList>
            <person name="Stroehlein A.J."/>
            <person name="Korhonen P.K."/>
            <person name="Lee V.V."/>
            <person name="Ralph S.A."/>
            <person name="Mentink-Kane M."/>
            <person name="You H."/>
            <person name="McManus D.P."/>
            <person name="Tchuente L.T."/>
            <person name="Stothard J.R."/>
            <person name="Kaur P."/>
            <person name="Dudchenko O."/>
            <person name="Aiden E.L."/>
            <person name="Yang B."/>
            <person name="Yang H."/>
            <person name="Emery A.M."/>
            <person name="Webster B.L."/>
            <person name="Brindley P.J."/>
            <person name="Rollinson D."/>
            <person name="Chang B.C.H."/>
            <person name="Gasser R.B."/>
            <person name="Young N.D."/>
        </authorList>
    </citation>
    <scope>NUCLEOTIDE SEQUENCE</scope>
</reference>
<keyword evidence="3" id="KW-0597">Phosphoprotein</keyword>
<dbReference type="InterPro" id="IPR003034">
    <property type="entry name" value="SAP_dom"/>
</dbReference>
<evidence type="ECO:0000313" key="6">
    <source>
        <dbReference type="EMBL" id="KAH9591205.1"/>
    </source>
</evidence>
<evidence type="ECO:0000256" key="4">
    <source>
        <dbReference type="SAM" id="Coils"/>
    </source>
</evidence>
<dbReference type="PROSITE" id="PS50800">
    <property type="entry name" value="SAP"/>
    <property type="match status" value="1"/>
</dbReference>
<dbReference type="GO" id="GO:0005634">
    <property type="term" value="C:nucleus"/>
    <property type="evidence" value="ECO:0007669"/>
    <property type="project" value="TreeGrafter"/>
</dbReference>
<feature type="compositionally biased region" description="Polar residues" evidence="5">
    <location>
        <begin position="158"/>
        <end position="169"/>
    </location>
</feature>
<proteinExistence type="predicted"/>
<reference evidence="6" key="1">
    <citation type="journal article" date="2012" name="Nat. Genet.">
        <title>Whole-genome sequence of Schistosoma haematobium.</title>
        <authorList>
            <person name="Young N.D."/>
            <person name="Jex A.R."/>
            <person name="Li B."/>
            <person name="Liu S."/>
            <person name="Yang L."/>
            <person name="Xiong Z."/>
            <person name="Li Y."/>
            <person name="Cantacessi C."/>
            <person name="Hall R.S."/>
            <person name="Xu X."/>
            <person name="Chen F."/>
            <person name="Wu X."/>
            <person name="Zerlotini A."/>
            <person name="Oliveira G."/>
            <person name="Hofmann A."/>
            <person name="Zhang G."/>
            <person name="Fang X."/>
            <person name="Kang Y."/>
            <person name="Campbell B.E."/>
            <person name="Loukas A."/>
            <person name="Ranganathan S."/>
            <person name="Rollinson D."/>
            <person name="Rinaldi G."/>
            <person name="Brindley P.J."/>
            <person name="Yang H."/>
            <person name="Wang J."/>
            <person name="Wang J."/>
            <person name="Gasser R.B."/>
        </authorList>
    </citation>
    <scope>NUCLEOTIDE SEQUENCE</scope>
</reference>
<reference evidence="6" key="2">
    <citation type="journal article" date="2019" name="Gigascience">
        <title>High-quality Schistosoma haematobium genome achieved by single-molecule and long-range sequencing.</title>
        <authorList>
            <person name="Stroehlein A.J."/>
            <person name="Korhonen P.K."/>
            <person name="Chong T.M."/>
            <person name="Lim Y.L."/>
            <person name="Chan K.G."/>
            <person name="Webster B."/>
            <person name="Rollinson D."/>
            <person name="Brindley P.J."/>
            <person name="Gasser R.B."/>
            <person name="Young N.D."/>
        </authorList>
    </citation>
    <scope>NUCLEOTIDE SEQUENCE</scope>
</reference>
<feature type="region of interest" description="Disordered" evidence="5">
    <location>
        <begin position="999"/>
        <end position="1019"/>
    </location>
</feature>
<dbReference type="InterPro" id="IPR025223">
    <property type="entry name" value="S1-like_RNA-bd_dom"/>
</dbReference>
<dbReference type="SMART" id="SM00513">
    <property type="entry name" value="SAP"/>
    <property type="match status" value="1"/>
</dbReference>
<dbReference type="Gene3D" id="1.10.720.30">
    <property type="entry name" value="SAP domain"/>
    <property type="match status" value="1"/>
</dbReference>
<comment type="caution">
    <text evidence="6">The sequence shown here is derived from an EMBL/GenBank/DDBJ whole genome shotgun (WGS) entry which is preliminary data.</text>
</comment>
<dbReference type="Pfam" id="PF14444">
    <property type="entry name" value="S1-like"/>
    <property type="match status" value="1"/>
</dbReference>
<evidence type="ECO:0000256" key="1">
    <source>
        <dbReference type="ARBA" id="ARBA00004496"/>
    </source>
</evidence>
<comment type="subcellular location">
    <subcellularLocation>
        <location evidence="1">Cytoplasm</location>
    </subcellularLocation>
</comment>
<keyword evidence="6" id="KW-0131">Cell cycle</keyword>
<evidence type="ECO:0000256" key="5">
    <source>
        <dbReference type="SAM" id="MobiDB-lite"/>
    </source>
</evidence>
<feature type="compositionally biased region" description="Basic and acidic residues" evidence="5">
    <location>
        <begin position="599"/>
        <end position="613"/>
    </location>
</feature>
<dbReference type="InterPro" id="IPR036361">
    <property type="entry name" value="SAP_dom_sf"/>
</dbReference>
<dbReference type="KEGG" id="shx:MS3_00003578"/>
<feature type="compositionally biased region" description="Polar residues" evidence="5">
    <location>
        <begin position="472"/>
        <end position="487"/>
    </location>
</feature>
<dbReference type="Pfam" id="PF14443">
    <property type="entry name" value="DBC1"/>
    <property type="match status" value="1"/>
</dbReference>
<protein>
    <submittedName>
        <fullName evidence="6">Cell division cycle and apoptosis regulator protein 1</fullName>
    </submittedName>
</protein>
<feature type="compositionally biased region" description="Basic and acidic residues" evidence="5">
    <location>
        <begin position="81"/>
        <end position="93"/>
    </location>
</feature>
<feature type="coiled-coil region" evidence="4">
    <location>
        <begin position="895"/>
        <end position="964"/>
    </location>
</feature>
<dbReference type="InterPro" id="IPR025954">
    <property type="entry name" value="DBC1/CARP1_inactive_NUDIX"/>
</dbReference>
<dbReference type="GO" id="GO:0005737">
    <property type="term" value="C:cytoplasm"/>
    <property type="evidence" value="ECO:0007669"/>
    <property type="project" value="UniProtKB-SubCell"/>
</dbReference>